<keyword evidence="4" id="KW-0378">Hydrolase</keyword>
<dbReference type="AlphaFoldDB" id="A0A2S9YH52"/>
<evidence type="ECO:0000313" key="4">
    <source>
        <dbReference type="EMBL" id="PRQ04445.1"/>
    </source>
</evidence>
<feature type="region of interest" description="Disordered" evidence="2">
    <location>
        <begin position="545"/>
        <end position="571"/>
    </location>
</feature>
<proteinExistence type="inferred from homology"/>
<dbReference type="Pfam" id="PF19289">
    <property type="entry name" value="PmbA_TldD_3rd"/>
    <property type="match status" value="1"/>
</dbReference>
<dbReference type="Proteomes" id="UP000238823">
    <property type="component" value="Unassembled WGS sequence"/>
</dbReference>
<gene>
    <name evidence="4" type="ORF">ENSA7_51070</name>
</gene>
<evidence type="ECO:0000313" key="5">
    <source>
        <dbReference type="Proteomes" id="UP000238823"/>
    </source>
</evidence>
<comment type="similarity">
    <text evidence="1">Belongs to the peptidase U62 family.</text>
</comment>
<dbReference type="InterPro" id="IPR036059">
    <property type="entry name" value="TldD/PmbA_sf"/>
</dbReference>
<dbReference type="GO" id="GO:0005829">
    <property type="term" value="C:cytosol"/>
    <property type="evidence" value="ECO:0007669"/>
    <property type="project" value="TreeGrafter"/>
</dbReference>
<dbReference type="InterPro" id="IPR051463">
    <property type="entry name" value="Peptidase_U62_metallo"/>
</dbReference>
<dbReference type="GO" id="GO:0008237">
    <property type="term" value="F:metallopeptidase activity"/>
    <property type="evidence" value="ECO:0007669"/>
    <property type="project" value="InterPro"/>
</dbReference>
<evidence type="ECO:0000256" key="2">
    <source>
        <dbReference type="SAM" id="MobiDB-lite"/>
    </source>
</evidence>
<dbReference type="EMBL" id="PVNL01000103">
    <property type="protein sequence ID" value="PRQ04445.1"/>
    <property type="molecule type" value="Genomic_DNA"/>
</dbReference>
<dbReference type="InterPro" id="IPR045569">
    <property type="entry name" value="Metalloprtase-TldD/E_C"/>
</dbReference>
<protein>
    <submittedName>
        <fullName evidence="4">Protease TldD</fullName>
    </submittedName>
</protein>
<feature type="domain" description="Metalloprotease TldD/E C-terminal" evidence="3">
    <location>
        <begin position="295"/>
        <end position="540"/>
    </location>
</feature>
<keyword evidence="4" id="KW-0645">Protease</keyword>
<evidence type="ECO:0000256" key="1">
    <source>
        <dbReference type="ARBA" id="ARBA00005836"/>
    </source>
</evidence>
<dbReference type="SUPFAM" id="SSF111283">
    <property type="entry name" value="Putative modulator of DNA gyrase, PmbA/TldD"/>
    <property type="match status" value="1"/>
</dbReference>
<organism evidence="4 5">
    <name type="scientific">Enhygromyxa salina</name>
    <dbReference type="NCBI Taxonomy" id="215803"/>
    <lineage>
        <taxon>Bacteria</taxon>
        <taxon>Pseudomonadati</taxon>
        <taxon>Myxococcota</taxon>
        <taxon>Polyangia</taxon>
        <taxon>Nannocystales</taxon>
        <taxon>Nannocystaceae</taxon>
        <taxon>Enhygromyxa</taxon>
    </lineage>
</organism>
<name>A0A2S9YH52_9BACT</name>
<reference evidence="4 5" key="1">
    <citation type="submission" date="2018-03" db="EMBL/GenBank/DDBJ databases">
        <title>Draft Genome Sequences of the Obligatory Marine Myxobacteria Enhygromyxa salina SWB007.</title>
        <authorList>
            <person name="Poehlein A."/>
            <person name="Moghaddam J.A."/>
            <person name="Harms H."/>
            <person name="Alanjari M."/>
            <person name="Koenig G.M."/>
            <person name="Daniel R."/>
            <person name="Schaeberle T.F."/>
        </authorList>
    </citation>
    <scope>NUCLEOTIDE SEQUENCE [LARGE SCALE GENOMIC DNA]</scope>
    <source>
        <strain evidence="4 5">SWB007</strain>
    </source>
</reference>
<comment type="caution">
    <text evidence="4">The sequence shown here is derived from an EMBL/GenBank/DDBJ whole genome shotgun (WGS) entry which is preliminary data.</text>
</comment>
<dbReference type="GO" id="GO:0006508">
    <property type="term" value="P:proteolysis"/>
    <property type="evidence" value="ECO:0007669"/>
    <property type="project" value="UniProtKB-KW"/>
</dbReference>
<sequence length="571" mass="62475">MGPPLSFETTTLEAKLGQPTPALAILEQELAINFAKLNSEAVEDPAYFMAYDLVDQESLWLAANDGALDKRHIDHDRSVDVDLRVGDPMLDNSHPTNGYYGGNGLGTGMQVSLTDERLSLGQALWLITELQYQDALESWIQAMSDESMLTREDEPIHPDFTMVDEPLVHIEAGQQVDLEAIATQWSPVVTKLSAILDADPLVQQASVMLQAVVENRSYVDTEGAKVQSGRVRVRLIMVATAQAEDGMALERFLSFERHTAEQLPSAAELEAMAEQLRGELLALRLAKIAEPYTGPAVLEGPAAGVFFHEIFGHRLEGHRQKDDYEGQTFTKMLGQQILPPFIDVYDDPTLATLDGTPLNGHYFVDDEAIPAQRVSLVSEGVLEGFLLSRSVVSPFTQSNGHGRRERGHRVVSRQGNLIVSARETVPEGELRERLIAEAKAQGKPYGVWFSDIQGGYTITDRSGPQAFKVLPLMVYRVWTDGRPDELVRGVDIVGTPLAAFETIVAAGDEPGVFNGVCGAESGWVPVSAVSPSLLLSKLEIEKAMHERDKPPLLPPPSRDRDVRAGGQAVAK</sequence>
<dbReference type="PANTHER" id="PTHR30624">
    <property type="entry name" value="UNCHARACTERIZED PROTEIN TLDD AND PMBA"/>
    <property type="match status" value="1"/>
</dbReference>
<evidence type="ECO:0000259" key="3">
    <source>
        <dbReference type="Pfam" id="PF19289"/>
    </source>
</evidence>
<accession>A0A2S9YH52</accession>
<dbReference type="PANTHER" id="PTHR30624:SF0">
    <property type="entry name" value="METALLOPROTEASE SLR0863"/>
    <property type="match status" value="1"/>
</dbReference>